<reference evidence="3" key="1">
    <citation type="submission" date="2021-11" db="EMBL/GenBank/DDBJ databases">
        <title>Cultivation dependent microbiological survey of springs from the worlds oldest radium mine currently devoted to the extraction of radon-saturated water.</title>
        <authorList>
            <person name="Kapinusova G."/>
            <person name="Smrhova T."/>
            <person name="Strejcek M."/>
            <person name="Suman J."/>
            <person name="Jani K."/>
            <person name="Pajer P."/>
            <person name="Uhlik O."/>
        </authorList>
    </citation>
    <scope>NUCLEOTIDE SEQUENCE [LARGE SCALE GENOMIC DNA]</scope>
    <source>
        <strain evidence="3">J379</strain>
    </source>
</reference>
<feature type="signal peptide" evidence="1">
    <location>
        <begin position="1"/>
        <end position="20"/>
    </location>
</feature>
<keyword evidence="2" id="KW-0378">Hydrolase</keyword>
<name>A0ABY5PDC8_9ACTN</name>
<keyword evidence="2" id="KW-0547">Nucleotide-binding</keyword>
<evidence type="ECO:0000313" key="2">
    <source>
        <dbReference type="EMBL" id="UUY02515.1"/>
    </source>
</evidence>
<sequence length="484" mass="51730">MTSRARSLALLAAGAVTAVAAPASASAAFDAAVCPQGTGVLEPADGKLCIIDGRPYGYPDISLTDGKTTTVRKRPATAPTFPADKLLGGQAPPASSLLFTYYRDDLNQKAPVVIVEHGGSWLKYEDPLLGSYGGSRGWGDPTAKFMAYRGFVAITSDAVAGNQSQIRKMGLEAIAREGQRNRQTLVRLLRAEHERFGIDPDRIYVTGESAGGAEALRLALRSEDTGSVANRRLVGIDDGATSSHIRGAFAVGASDCGFPGVLPEKLRAGRKVFNWQGNWSKYFLAPNIAPVHSTKVTTLSPSLLQNGAPAYRWTGGPQDESLDFETDKGFGTCGPSDASTAGDAPFGLASGVHDEILPISNVTKTCQLYLPPKDPRGLCDAYYAMDSPNTYYGGLDIKSITGYAVRKVWAGNLPLGQWPKDLQTWPGIGADHWMILPPFKKGANPVKNYDHRLSWAGEDLAIRFAWFCKHGADVPLCSSPEAPQ</sequence>
<gene>
    <name evidence="2" type="ORF">LRS13_17680</name>
</gene>
<feature type="chain" id="PRO_5045975485" evidence="1">
    <location>
        <begin position="21"/>
        <end position="484"/>
    </location>
</feature>
<dbReference type="RefSeq" id="WP_353863042.1">
    <property type="nucleotide sequence ID" value="NZ_CP088295.1"/>
</dbReference>
<dbReference type="Gene3D" id="3.40.50.1820">
    <property type="entry name" value="alpha/beta hydrolase"/>
    <property type="match status" value="1"/>
</dbReference>
<evidence type="ECO:0000313" key="3">
    <source>
        <dbReference type="Proteomes" id="UP001058860"/>
    </source>
</evidence>
<dbReference type="EMBL" id="CP088295">
    <property type="protein sequence ID" value="UUY02515.1"/>
    <property type="molecule type" value="Genomic_DNA"/>
</dbReference>
<dbReference type="GO" id="GO:0016787">
    <property type="term" value="F:hydrolase activity"/>
    <property type="evidence" value="ECO:0007669"/>
    <property type="project" value="UniProtKB-KW"/>
</dbReference>
<keyword evidence="1" id="KW-0732">Signal</keyword>
<dbReference type="SUPFAM" id="SSF53474">
    <property type="entry name" value="alpha/beta-Hydrolases"/>
    <property type="match status" value="2"/>
</dbReference>
<keyword evidence="2" id="KW-0347">Helicase</keyword>
<protein>
    <submittedName>
        <fullName evidence="2">Alpha/beta hydrolase</fullName>
    </submittedName>
</protein>
<evidence type="ECO:0000256" key="1">
    <source>
        <dbReference type="SAM" id="SignalP"/>
    </source>
</evidence>
<dbReference type="GO" id="GO:0004386">
    <property type="term" value="F:helicase activity"/>
    <property type="evidence" value="ECO:0007669"/>
    <property type="project" value="UniProtKB-KW"/>
</dbReference>
<keyword evidence="2" id="KW-0067">ATP-binding</keyword>
<proteinExistence type="predicted"/>
<organism evidence="2 3">
    <name type="scientific">Svornostia abyssi</name>
    <dbReference type="NCBI Taxonomy" id="2898438"/>
    <lineage>
        <taxon>Bacteria</taxon>
        <taxon>Bacillati</taxon>
        <taxon>Actinomycetota</taxon>
        <taxon>Thermoleophilia</taxon>
        <taxon>Solirubrobacterales</taxon>
        <taxon>Baekduiaceae</taxon>
        <taxon>Svornostia</taxon>
    </lineage>
</organism>
<dbReference type="InterPro" id="IPR029058">
    <property type="entry name" value="AB_hydrolase_fold"/>
</dbReference>
<keyword evidence="3" id="KW-1185">Reference proteome</keyword>
<dbReference type="Proteomes" id="UP001058860">
    <property type="component" value="Chromosome"/>
</dbReference>
<accession>A0ABY5PDC8</accession>